<dbReference type="Proteomes" id="UP000298274">
    <property type="component" value="Chromosome"/>
</dbReference>
<gene>
    <name evidence="1" type="ORF">E4167_00050</name>
</gene>
<organism evidence="1 2">
    <name type="scientific">Pseudomonas veronii</name>
    <dbReference type="NCBI Taxonomy" id="76761"/>
    <lineage>
        <taxon>Bacteria</taxon>
        <taxon>Pseudomonadati</taxon>
        <taxon>Pseudomonadota</taxon>
        <taxon>Gammaproteobacteria</taxon>
        <taxon>Pseudomonadales</taxon>
        <taxon>Pseudomonadaceae</taxon>
        <taxon>Pseudomonas</taxon>
    </lineage>
</organism>
<sequence length="59" mass="6865">MIKIREWLMQFNDGSADDLDDVAKGVVPRSLRLDVIHNTTISNGHIARRIAYEINRRSW</sequence>
<protein>
    <submittedName>
        <fullName evidence="1">Uncharacterized protein</fullName>
    </submittedName>
</protein>
<dbReference type="AlphaFoldDB" id="A0A4P7Y0L1"/>
<proteinExistence type="predicted"/>
<evidence type="ECO:0000313" key="2">
    <source>
        <dbReference type="Proteomes" id="UP000298274"/>
    </source>
</evidence>
<name>A0A4P7Y0L1_PSEVE</name>
<dbReference type="EMBL" id="CP039631">
    <property type="protein sequence ID" value="QCG64255.1"/>
    <property type="molecule type" value="Genomic_DNA"/>
</dbReference>
<evidence type="ECO:0000313" key="1">
    <source>
        <dbReference type="EMBL" id="QCG64255.1"/>
    </source>
</evidence>
<dbReference type="RefSeq" id="WP_141122917.1">
    <property type="nucleotide sequence ID" value="NZ_CP039631.3"/>
</dbReference>
<reference evidence="2" key="1">
    <citation type="submission" date="2019-04" db="EMBL/GenBank/DDBJ databases">
        <title>Complete genome sequence of Pseudomonas veronii strain PVy, a versatile degrader capable of using multiple contaminants as sole carbon sources.</title>
        <authorList>
            <person name="Lopez-Echartea E."/>
            <person name="Ridl J."/>
            <person name="Pajer P."/>
            <person name="Strejcek M."/>
            <person name="Suman J."/>
            <person name="Uhlik O."/>
        </authorList>
    </citation>
    <scope>NUCLEOTIDE SEQUENCE [LARGE SCALE GENOMIC DNA]</scope>
    <source>
        <strain evidence="2">Pvy</strain>
    </source>
</reference>
<accession>A0A4P7Y0L1</accession>